<evidence type="ECO:0000256" key="5">
    <source>
        <dbReference type="ARBA" id="ARBA00022679"/>
    </source>
</evidence>
<dbReference type="InterPro" id="IPR029063">
    <property type="entry name" value="SAM-dependent_MTases_sf"/>
</dbReference>
<dbReference type="GO" id="GO:0003723">
    <property type="term" value="F:RNA binding"/>
    <property type="evidence" value="ECO:0007669"/>
    <property type="project" value="UniProtKB-KW"/>
</dbReference>
<dbReference type="InterPro" id="IPR026610">
    <property type="entry name" value="Hen1"/>
</dbReference>
<dbReference type="SUPFAM" id="SSF53335">
    <property type="entry name" value="S-adenosyl-L-methionine-dependent methyltransferases"/>
    <property type="match status" value="1"/>
</dbReference>
<keyword evidence="5" id="KW-0808">Transferase</keyword>
<dbReference type="OrthoDB" id="2154311at2759"/>
<dbReference type="AlphaFoldDB" id="A0A9P5U0W0"/>
<protein>
    <recommendedName>
        <fullName evidence="3">Small RNA 2'-O-methyltransferase</fullName>
        <ecNumber evidence="11">2.1.1.386</ecNumber>
    </recommendedName>
</protein>
<dbReference type="GO" id="GO:0030422">
    <property type="term" value="P:siRNA processing"/>
    <property type="evidence" value="ECO:0007669"/>
    <property type="project" value="TreeGrafter"/>
</dbReference>
<comment type="cofactor">
    <cofactor evidence="1">
        <name>Mg(2+)</name>
        <dbReference type="ChEBI" id="CHEBI:18420"/>
    </cofactor>
</comment>
<gene>
    <name evidence="14" type="ORF">BDP27DRAFT_1451498</name>
</gene>
<evidence type="ECO:0000313" key="14">
    <source>
        <dbReference type="EMBL" id="KAF9063000.1"/>
    </source>
</evidence>
<evidence type="ECO:0000256" key="6">
    <source>
        <dbReference type="ARBA" id="ARBA00022691"/>
    </source>
</evidence>
<keyword evidence="10" id="KW-0943">RNA-mediated gene silencing</keyword>
<keyword evidence="9" id="KW-0694">RNA-binding</keyword>
<name>A0A9P5U0W0_9AGAR</name>
<dbReference type="GO" id="GO:0005737">
    <property type="term" value="C:cytoplasm"/>
    <property type="evidence" value="ECO:0007669"/>
    <property type="project" value="TreeGrafter"/>
</dbReference>
<feature type="region of interest" description="Disordered" evidence="13">
    <location>
        <begin position="475"/>
        <end position="521"/>
    </location>
</feature>
<comment type="similarity">
    <text evidence="2">Belongs to the methyltransferase superfamily. HEN1 family.</text>
</comment>
<dbReference type="GO" id="GO:0005634">
    <property type="term" value="C:nucleus"/>
    <property type="evidence" value="ECO:0007669"/>
    <property type="project" value="TreeGrafter"/>
</dbReference>
<dbReference type="Proteomes" id="UP000772434">
    <property type="component" value="Unassembled WGS sequence"/>
</dbReference>
<dbReference type="EMBL" id="JADNRY010000156">
    <property type="protein sequence ID" value="KAF9063000.1"/>
    <property type="molecule type" value="Genomic_DNA"/>
</dbReference>
<organism evidence="14 15">
    <name type="scientific">Rhodocollybia butyracea</name>
    <dbReference type="NCBI Taxonomy" id="206335"/>
    <lineage>
        <taxon>Eukaryota</taxon>
        <taxon>Fungi</taxon>
        <taxon>Dikarya</taxon>
        <taxon>Basidiomycota</taxon>
        <taxon>Agaricomycotina</taxon>
        <taxon>Agaricomycetes</taxon>
        <taxon>Agaricomycetidae</taxon>
        <taxon>Agaricales</taxon>
        <taxon>Marasmiineae</taxon>
        <taxon>Omphalotaceae</taxon>
        <taxon>Rhodocollybia</taxon>
    </lineage>
</organism>
<evidence type="ECO:0000256" key="1">
    <source>
        <dbReference type="ARBA" id="ARBA00001946"/>
    </source>
</evidence>
<evidence type="ECO:0000256" key="10">
    <source>
        <dbReference type="ARBA" id="ARBA00023158"/>
    </source>
</evidence>
<evidence type="ECO:0000256" key="13">
    <source>
        <dbReference type="SAM" id="MobiDB-lite"/>
    </source>
</evidence>
<dbReference type="GO" id="GO:0090486">
    <property type="term" value="F:small RNA 2'-O-methyltransferase activity"/>
    <property type="evidence" value="ECO:0007669"/>
    <property type="project" value="UniProtKB-EC"/>
</dbReference>
<dbReference type="EC" id="2.1.1.386" evidence="11"/>
<dbReference type="PANTHER" id="PTHR21404:SF3">
    <property type="entry name" value="SMALL RNA 2'-O-METHYLTRANSFERASE"/>
    <property type="match status" value="1"/>
</dbReference>
<feature type="compositionally biased region" description="Low complexity" evidence="13">
    <location>
        <begin position="565"/>
        <end position="580"/>
    </location>
</feature>
<evidence type="ECO:0000256" key="11">
    <source>
        <dbReference type="ARBA" id="ARBA00035025"/>
    </source>
</evidence>
<dbReference type="GO" id="GO:0001510">
    <property type="term" value="P:RNA methylation"/>
    <property type="evidence" value="ECO:0007669"/>
    <property type="project" value="InterPro"/>
</dbReference>
<evidence type="ECO:0000256" key="12">
    <source>
        <dbReference type="ARBA" id="ARBA00048418"/>
    </source>
</evidence>
<keyword evidence="4" id="KW-0489">Methyltransferase</keyword>
<feature type="compositionally biased region" description="Acidic residues" evidence="13">
    <location>
        <begin position="583"/>
        <end position="596"/>
    </location>
</feature>
<feature type="region of interest" description="Disordered" evidence="13">
    <location>
        <begin position="536"/>
        <end position="596"/>
    </location>
</feature>
<evidence type="ECO:0000256" key="8">
    <source>
        <dbReference type="ARBA" id="ARBA00022842"/>
    </source>
</evidence>
<evidence type="ECO:0000256" key="2">
    <source>
        <dbReference type="ARBA" id="ARBA00009026"/>
    </source>
</evidence>
<evidence type="ECO:0000256" key="7">
    <source>
        <dbReference type="ARBA" id="ARBA00022723"/>
    </source>
</evidence>
<keyword evidence="8" id="KW-0460">Magnesium</keyword>
<comment type="catalytic activity">
    <reaction evidence="12">
        <text>small RNA 3'-end nucleotide + S-adenosyl-L-methionine = small RNA 3'-end 2'-O-methylnucleotide + S-adenosyl-L-homocysteine + H(+)</text>
        <dbReference type="Rhea" id="RHEA:37887"/>
        <dbReference type="Rhea" id="RHEA-COMP:10415"/>
        <dbReference type="Rhea" id="RHEA-COMP:10416"/>
        <dbReference type="ChEBI" id="CHEBI:15378"/>
        <dbReference type="ChEBI" id="CHEBI:57856"/>
        <dbReference type="ChEBI" id="CHEBI:59789"/>
        <dbReference type="ChEBI" id="CHEBI:74896"/>
        <dbReference type="ChEBI" id="CHEBI:74898"/>
        <dbReference type="EC" id="2.1.1.386"/>
    </reaction>
</comment>
<dbReference type="PANTHER" id="PTHR21404">
    <property type="entry name" value="HEN1"/>
    <property type="match status" value="1"/>
</dbReference>
<dbReference type="GO" id="GO:0046872">
    <property type="term" value="F:metal ion binding"/>
    <property type="evidence" value="ECO:0007669"/>
    <property type="project" value="UniProtKB-KW"/>
</dbReference>
<keyword evidence="15" id="KW-1185">Reference proteome</keyword>
<evidence type="ECO:0000256" key="3">
    <source>
        <dbReference type="ARBA" id="ARBA00021330"/>
    </source>
</evidence>
<keyword evidence="7" id="KW-0479">Metal-binding</keyword>
<evidence type="ECO:0000256" key="4">
    <source>
        <dbReference type="ARBA" id="ARBA00022603"/>
    </source>
</evidence>
<dbReference type="Gene3D" id="3.40.50.150">
    <property type="entry name" value="Vaccinia Virus protein VP39"/>
    <property type="match status" value="1"/>
</dbReference>
<evidence type="ECO:0000313" key="15">
    <source>
        <dbReference type="Proteomes" id="UP000772434"/>
    </source>
</evidence>
<evidence type="ECO:0000256" key="9">
    <source>
        <dbReference type="ARBA" id="ARBA00022884"/>
    </source>
</evidence>
<reference evidence="14" key="1">
    <citation type="submission" date="2020-11" db="EMBL/GenBank/DDBJ databases">
        <authorList>
            <consortium name="DOE Joint Genome Institute"/>
            <person name="Ahrendt S."/>
            <person name="Riley R."/>
            <person name="Andreopoulos W."/>
            <person name="Labutti K."/>
            <person name="Pangilinan J."/>
            <person name="Ruiz-Duenas F.J."/>
            <person name="Barrasa J.M."/>
            <person name="Sanchez-Garcia M."/>
            <person name="Camarero S."/>
            <person name="Miyauchi S."/>
            <person name="Serrano A."/>
            <person name="Linde D."/>
            <person name="Babiker R."/>
            <person name="Drula E."/>
            <person name="Ayuso-Fernandez I."/>
            <person name="Pacheco R."/>
            <person name="Padilla G."/>
            <person name="Ferreira P."/>
            <person name="Barriuso J."/>
            <person name="Kellner H."/>
            <person name="Castanera R."/>
            <person name="Alfaro M."/>
            <person name="Ramirez L."/>
            <person name="Pisabarro A.G."/>
            <person name="Kuo A."/>
            <person name="Tritt A."/>
            <person name="Lipzen A."/>
            <person name="He G."/>
            <person name="Yan M."/>
            <person name="Ng V."/>
            <person name="Cullen D."/>
            <person name="Martin F."/>
            <person name="Rosso M.-N."/>
            <person name="Henrissat B."/>
            <person name="Hibbett D."/>
            <person name="Martinez A.T."/>
            <person name="Grigoriev I.V."/>
        </authorList>
    </citation>
    <scope>NUCLEOTIDE SEQUENCE</scope>
    <source>
        <strain evidence="14">AH 40177</strain>
    </source>
</reference>
<proteinExistence type="inferred from homology"/>
<sequence>MATELIEDQELVVTFFPPLYLQRQIWVLNILRQEGIVDVLDVGCGEGRLLGALSVPSLYLAAPAQSILYPEDQSPPESSPVNLFNTSSEPIPNLHITRLAGLDLSGHDLKFAVEATTPVTTNSEDAPIDPWRYHKAQSVRWEEMTVKIFQGGLEAINEEFVGVECIVSSEVIEHLPPPILPFFAPILMGVYKPKFFLITTPNYTFNERFTSPSAPPAVRLKSGYWDPTGRTERIFRHLDHKFEWTHDEFREYCEKEAQEWGYIVEVGDIGRAQEEDQWNRDAELGGASQVAKFTRVDDESKVDRDSVERKARTFVETLAMQRSSSTPTEARTGEHLLLVTHYHPAHPRSQNPRSFREIGDIIKTRMEELRESFIRIEELWYDIEVSQACGGWIELLIRAVEEYDSGMLTLTREAESPGPFSPSSDTNIQRQREMWKIGLAGGTSHPRPLWPTTEINEDENDRSMEYMPADWNPEKEYASEYGNDDYVESAPSSSADWDREETEEISTSYSTGEEGDISWGEDDLDEDVSMKVGKLGNWGALSGQWGESVDSDWGDGQTIEKPTNSRTRPSMPQSSSSSMTGWDGDDDESDNTDTAS</sequence>
<comment type="caution">
    <text evidence="14">The sequence shown here is derived from an EMBL/GenBank/DDBJ whole genome shotgun (WGS) entry which is preliminary data.</text>
</comment>
<keyword evidence="6" id="KW-0949">S-adenosyl-L-methionine</keyword>
<accession>A0A9P5U0W0</accession>